<feature type="non-terminal residue" evidence="1">
    <location>
        <position position="156"/>
    </location>
</feature>
<dbReference type="EMBL" id="DRGL01000039">
    <property type="protein sequence ID" value="HEA21443.1"/>
    <property type="molecule type" value="Genomic_DNA"/>
</dbReference>
<comment type="caution">
    <text evidence="1">The sequence shown here is derived from an EMBL/GenBank/DDBJ whole genome shotgun (WGS) entry which is preliminary data.</text>
</comment>
<proteinExistence type="predicted"/>
<name>A0A831QQT4_9FLAO</name>
<protein>
    <submittedName>
        <fullName evidence="1">Uncharacterized protein</fullName>
    </submittedName>
</protein>
<accession>A0A831QQT4</accession>
<organism evidence="1">
    <name type="scientific">Pricia antarctica</name>
    <dbReference type="NCBI Taxonomy" id="641691"/>
    <lineage>
        <taxon>Bacteria</taxon>
        <taxon>Pseudomonadati</taxon>
        <taxon>Bacteroidota</taxon>
        <taxon>Flavobacteriia</taxon>
        <taxon>Flavobacteriales</taxon>
        <taxon>Flavobacteriaceae</taxon>
        <taxon>Pricia</taxon>
    </lineage>
</organism>
<gene>
    <name evidence="1" type="ORF">ENH87_11045</name>
</gene>
<evidence type="ECO:0000313" key="1">
    <source>
        <dbReference type="EMBL" id="HEA21443.1"/>
    </source>
</evidence>
<sequence length="156" mass="17473">MPDKKHFKLPETFDIQGVQIFAPGQWNGDKYTEKDIEELVSAFNETGQTVRPFLKIGHDKEQGLVQKDGMPAVGWIEKLRKVGGKLVADFTKVPKKIFDLIKAGAYRKVSSEIFFNVTVAGKKFPRLLKAVAILGGDTPAVQTLDDIISLYKYKMT</sequence>
<dbReference type="AlphaFoldDB" id="A0A831QQT4"/>
<dbReference type="Proteomes" id="UP000886191">
    <property type="component" value="Unassembled WGS sequence"/>
</dbReference>
<reference evidence="1" key="1">
    <citation type="journal article" date="2020" name="mSystems">
        <title>Genome- and Community-Level Interaction Insights into Carbon Utilization and Element Cycling Functions of Hydrothermarchaeota in Hydrothermal Sediment.</title>
        <authorList>
            <person name="Zhou Z."/>
            <person name="Liu Y."/>
            <person name="Xu W."/>
            <person name="Pan J."/>
            <person name="Luo Z.H."/>
            <person name="Li M."/>
        </authorList>
    </citation>
    <scope>NUCLEOTIDE SEQUENCE [LARGE SCALE GENOMIC DNA]</scope>
    <source>
        <strain evidence="1">HyVt-345</strain>
    </source>
</reference>